<feature type="region of interest" description="Disordered" evidence="1">
    <location>
        <begin position="588"/>
        <end position="610"/>
    </location>
</feature>
<feature type="chain" id="PRO_5027609711" description="DUF3352 domain-containing protein" evidence="2">
    <location>
        <begin position="31"/>
        <end position="610"/>
    </location>
</feature>
<reference evidence="3" key="1">
    <citation type="journal article" date="2020" name="mSystems">
        <title>Genome- and Community-Level Interaction Insights into Carbon Utilization and Element Cycling Functions of Hydrothermarchaeota in Hydrothermal Sediment.</title>
        <authorList>
            <person name="Zhou Z."/>
            <person name="Liu Y."/>
            <person name="Xu W."/>
            <person name="Pan J."/>
            <person name="Luo Z.H."/>
            <person name="Li M."/>
        </authorList>
    </citation>
    <scope>NUCLEOTIDE SEQUENCE [LARGE SCALE GENOMIC DNA]</scope>
    <source>
        <strain evidence="3">SpSt-339</strain>
    </source>
</reference>
<accession>A0A7C2P210</accession>
<sequence length="610" mass="66740">MWNLSVSVGRWPALLAVSACLFGLSATAGAQSDTEPQGAEYPLQVIQVAGIERLQQKADAIFLAAERPELSDVVSSWMETTLQELKGWDRTRPFGMMFYLKPGLVPGIATISFLPASNVPELLQTLAGAEGQIREVSGEPGRYELLGVAWGPDDIAVRQIGDYLFITENSDAVELDRNFPTPERLVGRLSARYDASYSLLLKNIPPATKTLFMEFFKNSALAGLQQRDDEPDAAYRIRRANGESVIDFLDEIVNQGEDVTFGGFADPERQTAMLELEVNGTRDSGLAKFFQDMAGRRSYFAPVVDEAATLTLSASWQLDKKQRKVFTELFTLAPEMIDAENRKSGGSGGALTAFQPLFRALLTTAEDGHLDMFAQLSGTEPLDYRLMGGFRVLGGSSFPEAVTTALQFLKDFKPAGDGMGAGAKILADAKLGGEMLQGHPVHVFPLPGPPDRFGKSMFGDAPNLYIYASPQALWLAYGGESAREQLAEYVDRINAPPSADAPPATRAPLLIVTHGQQWVNARLAAGDDPEKERGFGNFHDAFTPDNDELRVTGQPTDNGARIRVEMQSGFISWFGRVVGGQIDRAVERQARRAEQGDRPQDAPRDRNRRN</sequence>
<dbReference type="EMBL" id="DSOK01000342">
    <property type="protein sequence ID" value="HEN16232.1"/>
    <property type="molecule type" value="Genomic_DNA"/>
</dbReference>
<dbReference type="AlphaFoldDB" id="A0A7C2P210"/>
<evidence type="ECO:0000256" key="1">
    <source>
        <dbReference type="SAM" id="MobiDB-lite"/>
    </source>
</evidence>
<gene>
    <name evidence="3" type="ORF">ENQ76_12285</name>
</gene>
<comment type="caution">
    <text evidence="3">The sequence shown here is derived from an EMBL/GenBank/DDBJ whole genome shotgun (WGS) entry which is preliminary data.</text>
</comment>
<organism evidence="3">
    <name type="scientific">Schlesneria paludicola</name>
    <dbReference type="NCBI Taxonomy" id="360056"/>
    <lineage>
        <taxon>Bacteria</taxon>
        <taxon>Pseudomonadati</taxon>
        <taxon>Planctomycetota</taxon>
        <taxon>Planctomycetia</taxon>
        <taxon>Planctomycetales</taxon>
        <taxon>Planctomycetaceae</taxon>
        <taxon>Schlesneria</taxon>
    </lineage>
</organism>
<evidence type="ECO:0000313" key="3">
    <source>
        <dbReference type="EMBL" id="HEN16232.1"/>
    </source>
</evidence>
<proteinExistence type="predicted"/>
<feature type="signal peptide" evidence="2">
    <location>
        <begin position="1"/>
        <end position="30"/>
    </location>
</feature>
<name>A0A7C2P210_9PLAN</name>
<evidence type="ECO:0008006" key="4">
    <source>
        <dbReference type="Google" id="ProtNLM"/>
    </source>
</evidence>
<keyword evidence="2" id="KW-0732">Signal</keyword>
<protein>
    <recommendedName>
        <fullName evidence="4">DUF3352 domain-containing protein</fullName>
    </recommendedName>
</protein>
<evidence type="ECO:0000256" key="2">
    <source>
        <dbReference type="SAM" id="SignalP"/>
    </source>
</evidence>